<feature type="non-terminal residue" evidence="2">
    <location>
        <position position="52"/>
    </location>
</feature>
<dbReference type="AlphaFoldDB" id="A0A6J4K793"/>
<proteinExistence type="predicted"/>
<feature type="compositionally biased region" description="Basic and acidic residues" evidence="1">
    <location>
        <begin position="1"/>
        <end position="12"/>
    </location>
</feature>
<reference evidence="2" key="1">
    <citation type="submission" date="2020-02" db="EMBL/GenBank/DDBJ databases">
        <authorList>
            <person name="Meier V. D."/>
        </authorList>
    </citation>
    <scope>NUCLEOTIDE SEQUENCE</scope>
    <source>
        <strain evidence="2">AVDCRST_MAG40</strain>
    </source>
</reference>
<protein>
    <submittedName>
        <fullName evidence="2">Uncharacterized protein</fullName>
    </submittedName>
</protein>
<accession>A0A6J4K793</accession>
<evidence type="ECO:0000256" key="1">
    <source>
        <dbReference type="SAM" id="MobiDB-lite"/>
    </source>
</evidence>
<organism evidence="2">
    <name type="scientific">uncultured Gemmatimonadaceae bacterium</name>
    <dbReference type="NCBI Taxonomy" id="246130"/>
    <lineage>
        <taxon>Bacteria</taxon>
        <taxon>Pseudomonadati</taxon>
        <taxon>Gemmatimonadota</taxon>
        <taxon>Gemmatimonadia</taxon>
        <taxon>Gemmatimonadales</taxon>
        <taxon>Gemmatimonadaceae</taxon>
        <taxon>environmental samples</taxon>
    </lineage>
</organism>
<sequence length="52" mass="5578">VPIHCRQLDHPPPRRAAQPCDPESVPARGRAGWHGDDGDADAAEGLVATRRV</sequence>
<name>A0A6J4K793_9BACT</name>
<evidence type="ECO:0000313" key="2">
    <source>
        <dbReference type="EMBL" id="CAA9297619.1"/>
    </source>
</evidence>
<feature type="non-terminal residue" evidence="2">
    <location>
        <position position="1"/>
    </location>
</feature>
<gene>
    <name evidence="2" type="ORF">AVDCRST_MAG40-140</name>
</gene>
<feature type="region of interest" description="Disordered" evidence="1">
    <location>
        <begin position="1"/>
        <end position="52"/>
    </location>
</feature>
<dbReference type="EMBL" id="CADCTX010000041">
    <property type="protein sequence ID" value="CAA9297619.1"/>
    <property type="molecule type" value="Genomic_DNA"/>
</dbReference>